<keyword evidence="1" id="KW-0560">Oxidoreductase</keyword>
<dbReference type="EMBL" id="CP032382">
    <property type="protein sequence ID" value="AYB34592.1"/>
    <property type="molecule type" value="Genomic_DNA"/>
</dbReference>
<evidence type="ECO:0000313" key="2">
    <source>
        <dbReference type="EMBL" id="AYB34592.1"/>
    </source>
</evidence>
<dbReference type="OrthoDB" id="9778740at2"/>
<evidence type="ECO:0000313" key="3">
    <source>
        <dbReference type="Proteomes" id="UP000266183"/>
    </source>
</evidence>
<dbReference type="GO" id="GO:0050660">
    <property type="term" value="F:flavin adenine dinucleotide binding"/>
    <property type="evidence" value="ECO:0007669"/>
    <property type="project" value="TreeGrafter"/>
</dbReference>
<reference evidence="3" key="1">
    <citation type="submission" date="2018-09" db="EMBL/GenBank/DDBJ databases">
        <title>Chryseolinea sp. KIS68-18 isolated from soil.</title>
        <authorList>
            <person name="Weon H.-Y."/>
            <person name="Kwon S.-W."/>
            <person name="Lee S.A."/>
        </authorList>
    </citation>
    <scope>NUCLEOTIDE SEQUENCE [LARGE SCALE GENOMIC DNA]</scope>
    <source>
        <strain evidence="3">KIS68-18</strain>
    </source>
</reference>
<dbReference type="Pfam" id="PF13738">
    <property type="entry name" value="Pyr_redox_3"/>
    <property type="match status" value="1"/>
</dbReference>
<dbReference type="GO" id="GO:0004497">
    <property type="term" value="F:monooxygenase activity"/>
    <property type="evidence" value="ECO:0007669"/>
    <property type="project" value="TreeGrafter"/>
</dbReference>
<dbReference type="RefSeq" id="WP_119757851.1">
    <property type="nucleotide sequence ID" value="NZ_CP032382.1"/>
</dbReference>
<proteinExistence type="predicted"/>
<dbReference type="InterPro" id="IPR050982">
    <property type="entry name" value="Auxin_biosynth/cation_transpt"/>
</dbReference>
<sequence>MERINKKHFEVVIIGAGQAGLATGFYLQKHKINFVIVDASEGVGGSWATRWDSLVLFTPSQFNSLPGYSFRGEKGKYPSRMEIAEYLSEYARKHNLPVYLKRKVRTLHYVYFKYEISTNEEVFSADNVVVATGAQQAPKIPSFGAKLNGKILHLHSSRYLNPSQIPPGKVLVVGAGASGVQIAIDLAKTHEVFLAGNPTVRIPDFVFRYFGRAYWWFIQNFVTVNTPLGRKARPKVLRGGGPLVNVSIEDVVAAGVKQMPRVTDVEGGQPRFEDGSVIAVDSIIWATGFEPDFSWIKMDLPYEQGWPKTDRGILEEHEGLYFVGMLFQFGITSGVIGGVGRDAQYVARHIFRRKERNADLNTGDLARRRTE</sequence>
<dbReference type="PRINTS" id="PR00469">
    <property type="entry name" value="PNDRDTASEII"/>
</dbReference>
<dbReference type="InterPro" id="IPR036188">
    <property type="entry name" value="FAD/NAD-bd_sf"/>
</dbReference>
<protein>
    <submittedName>
        <fullName evidence="2">Potassium transporter Trk</fullName>
    </submittedName>
</protein>
<accession>A0A385SUR5</accession>
<keyword evidence="3" id="KW-1185">Reference proteome</keyword>
<organism evidence="2 3">
    <name type="scientific">Chryseolinea soli</name>
    <dbReference type="NCBI Taxonomy" id="2321403"/>
    <lineage>
        <taxon>Bacteria</taxon>
        <taxon>Pseudomonadati</taxon>
        <taxon>Bacteroidota</taxon>
        <taxon>Cytophagia</taxon>
        <taxon>Cytophagales</taxon>
        <taxon>Fulvivirgaceae</taxon>
        <taxon>Chryseolinea</taxon>
    </lineage>
</organism>
<dbReference type="SUPFAM" id="SSF51905">
    <property type="entry name" value="FAD/NAD(P)-binding domain"/>
    <property type="match status" value="2"/>
</dbReference>
<dbReference type="AlphaFoldDB" id="A0A385SUR5"/>
<name>A0A385SUR5_9BACT</name>
<dbReference type="Gene3D" id="3.50.50.60">
    <property type="entry name" value="FAD/NAD(P)-binding domain"/>
    <property type="match status" value="1"/>
</dbReference>
<dbReference type="PRINTS" id="PR00368">
    <property type="entry name" value="FADPNR"/>
</dbReference>
<gene>
    <name evidence="2" type="ORF">D4L85_30180</name>
</gene>
<dbReference type="Proteomes" id="UP000266183">
    <property type="component" value="Chromosome"/>
</dbReference>
<dbReference type="KEGG" id="chk:D4L85_30180"/>
<dbReference type="PANTHER" id="PTHR43539:SF78">
    <property type="entry name" value="FLAVIN-CONTAINING MONOOXYGENASE"/>
    <property type="match status" value="1"/>
</dbReference>
<dbReference type="PANTHER" id="PTHR43539">
    <property type="entry name" value="FLAVIN-BINDING MONOOXYGENASE-LIKE PROTEIN (AFU_ORTHOLOGUE AFUA_4G09220)"/>
    <property type="match status" value="1"/>
</dbReference>
<evidence type="ECO:0000256" key="1">
    <source>
        <dbReference type="ARBA" id="ARBA00023002"/>
    </source>
</evidence>